<name>A0ABD3QC86_9STRA</name>
<accession>A0ABD3QC86</accession>
<dbReference type="PANTHER" id="PTHR28069:SF1">
    <property type="entry name" value="PROTEIN MSS51, MITOCHONDRIAL"/>
    <property type="match status" value="1"/>
</dbReference>
<dbReference type="AlphaFoldDB" id="A0ABD3QC86"/>
<evidence type="ECO:0000313" key="3">
    <source>
        <dbReference type="Proteomes" id="UP001516023"/>
    </source>
</evidence>
<dbReference type="Proteomes" id="UP001516023">
    <property type="component" value="Unassembled WGS sequence"/>
</dbReference>
<evidence type="ECO:0000259" key="1">
    <source>
        <dbReference type="Pfam" id="PF20179"/>
    </source>
</evidence>
<dbReference type="PANTHER" id="PTHR28069">
    <property type="entry name" value="GH20023P"/>
    <property type="match status" value="1"/>
</dbReference>
<protein>
    <recommendedName>
        <fullName evidence="1">Mitochondrial splicing suppressor 51-like C-terminal domain-containing protein</fullName>
    </recommendedName>
</protein>
<feature type="domain" description="Mitochondrial splicing suppressor 51-like C-terminal" evidence="1">
    <location>
        <begin position="153"/>
        <end position="306"/>
    </location>
</feature>
<dbReference type="Pfam" id="PF20179">
    <property type="entry name" value="MSS51_C"/>
    <property type="match status" value="1"/>
</dbReference>
<reference evidence="2 3" key="1">
    <citation type="journal article" date="2020" name="G3 (Bethesda)">
        <title>Improved Reference Genome for Cyclotella cryptica CCMP332, a Model for Cell Wall Morphogenesis, Salinity Adaptation, and Lipid Production in Diatoms (Bacillariophyta).</title>
        <authorList>
            <person name="Roberts W.R."/>
            <person name="Downey K.M."/>
            <person name="Ruck E.C."/>
            <person name="Traller J.C."/>
            <person name="Alverson A.J."/>
        </authorList>
    </citation>
    <scope>NUCLEOTIDE SEQUENCE [LARGE SCALE GENOMIC DNA]</scope>
    <source>
        <strain evidence="2 3">CCMP332</strain>
    </source>
</reference>
<evidence type="ECO:0000313" key="2">
    <source>
        <dbReference type="EMBL" id="KAL3797702.1"/>
    </source>
</evidence>
<dbReference type="InterPro" id="IPR046824">
    <property type="entry name" value="Mss51-like_C"/>
</dbReference>
<organism evidence="2 3">
    <name type="scientific">Cyclotella cryptica</name>
    <dbReference type="NCBI Taxonomy" id="29204"/>
    <lineage>
        <taxon>Eukaryota</taxon>
        <taxon>Sar</taxon>
        <taxon>Stramenopiles</taxon>
        <taxon>Ochrophyta</taxon>
        <taxon>Bacillariophyta</taxon>
        <taxon>Coscinodiscophyceae</taxon>
        <taxon>Thalassiosirophycidae</taxon>
        <taxon>Stephanodiscales</taxon>
        <taxon>Stephanodiscaceae</taxon>
        <taxon>Cyclotella</taxon>
    </lineage>
</organism>
<proteinExistence type="predicted"/>
<keyword evidence="3" id="KW-1185">Reference proteome</keyword>
<comment type="caution">
    <text evidence="2">The sequence shown here is derived from an EMBL/GenBank/DDBJ whole genome shotgun (WGS) entry which is preliminary data.</text>
</comment>
<dbReference type="EMBL" id="JABMIG020000052">
    <property type="protein sequence ID" value="KAL3797702.1"/>
    <property type="molecule type" value="Genomic_DNA"/>
</dbReference>
<gene>
    <name evidence="2" type="ORF">HJC23_000247</name>
</gene>
<sequence length="332" mass="37937">MPRHIQLLSHIRTACKRASTFSAPSYSVENCPIRSFAKNQFGSRETRPRTASPFNRRFAVLALSSISSRQNQPQPQLRARDIRRLFEMETMGCQDPKDFWMNTNSETICSHLRMYPPGGLLERISNHDNGRGLLDNPKEGTARNPSSDLNFEWIIDFVGPDVPTLMKSKSISLFNDSELHSSPQCSLTMNYHTSFLHDLILQLLKESYARTTTTNSPPNIDVLEAIQQHWDGFVLFNPGLGHPNLANQWESTFKFLCKTNKPILLTAHSANDAHRDRMVIKKICEMKMRMEMGFDGYLVNPYASRMEFVDPFQTGDDDLVHVVQPNYSVLLL</sequence>